<evidence type="ECO:0000313" key="3">
    <source>
        <dbReference type="Proteomes" id="UP000001933"/>
    </source>
</evidence>
<feature type="region of interest" description="Disordered" evidence="1">
    <location>
        <begin position="184"/>
        <end position="219"/>
    </location>
</feature>
<keyword evidence="3" id="KW-1185">Reference proteome</keyword>
<sequence>MIAVPESIKNFSLTTKAIFSLMREIWHGANKDVALKRPSQCRQRVQTGSHLTRINRWPGINPNTKETQMKHFLSILFAAITLLVAASAHANDVGVGLSVSVGQPGFYGHIDIGNFPQPEIIYPQPVVIQPPAGIVAQPVYMHVPPGQVKKWHKYCGRYNACGRPVYFVRDSWYNDVYVPQYRKHQRHQEGIKGGKHGGKGHGRGHEGHGRSHDRGHDRG</sequence>
<dbReference type="KEGG" id="sat:SYN_00560"/>
<accession>Q2LSD0</accession>
<feature type="compositionally biased region" description="Basic residues" evidence="1">
    <location>
        <begin position="193"/>
        <end position="202"/>
    </location>
</feature>
<name>Q2LSD0_SYNAS</name>
<dbReference type="Proteomes" id="UP000001933">
    <property type="component" value="Chromosome"/>
</dbReference>
<organism evidence="2 3">
    <name type="scientific">Syntrophus aciditrophicus (strain SB)</name>
    <dbReference type="NCBI Taxonomy" id="56780"/>
    <lineage>
        <taxon>Bacteria</taxon>
        <taxon>Pseudomonadati</taxon>
        <taxon>Thermodesulfobacteriota</taxon>
        <taxon>Syntrophia</taxon>
        <taxon>Syntrophales</taxon>
        <taxon>Syntrophaceae</taxon>
        <taxon>Syntrophus</taxon>
    </lineage>
</organism>
<evidence type="ECO:0000256" key="1">
    <source>
        <dbReference type="SAM" id="MobiDB-lite"/>
    </source>
</evidence>
<dbReference type="InParanoid" id="Q2LSD0"/>
<evidence type="ECO:0000313" key="2">
    <source>
        <dbReference type="EMBL" id="ABC76987.1"/>
    </source>
</evidence>
<gene>
    <name evidence="2" type="ORF">SYN_00560</name>
</gene>
<feature type="compositionally biased region" description="Basic and acidic residues" evidence="1">
    <location>
        <begin position="203"/>
        <end position="219"/>
    </location>
</feature>
<dbReference type="HOGENOM" id="CLU_1260929_0_0_7"/>
<dbReference type="eggNOG" id="ENOG5031JJE">
    <property type="taxonomic scope" value="Bacteria"/>
</dbReference>
<dbReference type="EMBL" id="CP000252">
    <property type="protein sequence ID" value="ABC76987.1"/>
    <property type="molecule type" value="Genomic_DNA"/>
</dbReference>
<dbReference type="AlphaFoldDB" id="Q2LSD0"/>
<proteinExistence type="predicted"/>
<protein>
    <submittedName>
        <fullName evidence="2">Hypothetical cytosolic protein</fullName>
    </submittedName>
</protein>
<reference evidence="2 3" key="1">
    <citation type="journal article" date="2007" name="Proc. Natl. Acad. Sci. U.S.A.">
        <title>The genome of Syntrophus aciditrophicus: life at the thermodynamic limit of microbial growth.</title>
        <authorList>
            <person name="McInerney M.J."/>
            <person name="Rohlin L."/>
            <person name="Mouttaki H."/>
            <person name="Kim U."/>
            <person name="Krupp R.S."/>
            <person name="Rios-Hernandez L."/>
            <person name="Sieber J."/>
            <person name="Struchtemeyer C.G."/>
            <person name="Bhattacharyya A."/>
            <person name="Campbell J.W."/>
            <person name="Gunsalus R.P."/>
        </authorList>
    </citation>
    <scope>NUCLEOTIDE SEQUENCE [LARGE SCALE GENOMIC DNA]</scope>
    <source>
        <strain evidence="2 3">SB</strain>
    </source>
</reference>